<dbReference type="SUPFAM" id="SSF52833">
    <property type="entry name" value="Thioredoxin-like"/>
    <property type="match status" value="1"/>
</dbReference>
<dbReference type="PROSITE" id="PS51352">
    <property type="entry name" value="THIOREDOXIN_2"/>
    <property type="match status" value="1"/>
</dbReference>
<gene>
    <name evidence="3" type="ORF">FJM65_17015</name>
</gene>
<dbReference type="CDD" id="cd02966">
    <property type="entry name" value="TlpA_like_family"/>
    <property type="match status" value="1"/>
</dbReference>
<dbReference type="GO" id="GO:0016209">
    <property type="term" value="F:antioxidant activity"/>
    <property type="evidence" value="ECO:0007669"/>
    <property type="project" value="InterPro"/>
</dbReference>
<comment type="caution">
    <text evidence="3">The sequence shown here is derived from an EMBL/GenBank/DDBJ whole genome shotgun (WGS) entry which is preliminary data.</text>
</comment>
<accession>A0A501W0E3</accession>
<dbReference type="RefSeq" id="WP_140622861.1">
    <property type="nucleotide sequence ID" value="NZ_VFRQ01000010.1"/>
</dbReference>
<feature type="domain" description="Thioredoxin" evidence="2">
    <location>
        <begin position="33"/>
        <end position="168"/>
    </location>
</feature>
<name>A0A501W0E3_9BACT</name>
<dbReference type="InterPro" id="IPR013766">
    <property type="entry name" value="Thioredoxin_domain"/>
</dbReference>
<dbReference type="InterPro" id="IPR036249">
    <property type="entry name" value="Thioredoxin-like_sf"/>
</dbReference>
<keyword evidence="1" id="KW-0472">Membrane</keyword>
<proteinExistence type="predicted"/>
<protein>
    <submittedName>
        <fullName evidence="3">TlpA family protein disulfide reductase</fullName>
    </submittedName>
</protein>
<evidence type="ECO:0000259" key="2">
    <source>
        <dbReference type="PROSITE" id="PS51352"/>
    </source>
</evidence>
<feature type="transmembrane region" description="Helical" evidence="1">
    <location>
        <begin position="6"/>
        <end position="26"/>
    </location>
</feature>
<dbReference type="PANTHER" id="PTHR42852">
    <property type="entry name" value="THIOL:DISULFIDE INTERCHANGE PROTEIN DSBE"/>
    <property type="match status" value="1"/>
</dbReference>
<dbReference type="EMBL" id="VFRQ01000010">
    <property type="protein sequence ID" value="TPE42758.1"/>
    <property type="molecule type" value="Genomic_DNA"/>
</dbReference>
<dbReference type="PANTHER" id="PTHR42852:SF18">
    <property type="entry name" value="CHROMOSOME UNDETERMINED SCAFFOLD_47, WHOLE GENOME SHOTGUN SEQUENCE"/>
    <property type="match status" value="1"/>
</dbReference>
<dbReference type="Gene3D" id="3.40.30.10">
    <property type="entry name" value="Glutaredoxin"/>
    <property type="match status" value="1"/>
</dbReference>
<evidence type="ECO:0000313" key="4">
    <source>
        <dbReference type="Proteomes" id="UP000316727"/>
    </source>
</evidence>
<dbReference type="Pfam" id="PF00578">
    <property type="entry name" value="AhpC-TSA"/>
    <property type="match status" value="1"/>
</dbReference>
<dbReference type="GO" id="GO:0016491">
    <property type="term" value="F:oxidoreductase activity"/>
    <property type="evidence" value="ECO:0007669"/>
    <property type="project" value="InterPro"/>
</dbReference>
<dbReference type="Proteomes" id="UP000316727">
    <property type="component" value="Unassembled WGS sequence"/>
</dbReference>
<dbReference type="InterPro" id="IPR000866">
    <property type="entry name" value="AhpC/TSA"/>
</dbReference>
<keyword evidence="1" id="KW-0812">Transmembrane</keyword>
<organism evidence="3 4">
    <name type="scientific">Pontibacter mangrovi</name>
    <dbReference type="NCBI Taxonomy" id="2589816"/>
    <lineage>
        <taxon>Bacteria</taxon>
        <taxon>Pseudomonadati</taxon>
        <taxon>Bacteroidota</taxon>
        <taxon>Cytophagia</taxon>
        <taxon>Cytophagales</taxon>
        <taxon>Hymenobacteraceae</taxon>
        <taxon>Pontibacter</taxon>
    </lineage>
</organism>
<keyword evidence="4" id="KW-1185">Reference proteome</keyword>
<keyword evidence="1" id="KW-1133">Transmembrane helix</keyword>
<dbReference type="OrthoDB" id="6399635at2"/>
<evidence type="ECO:0000256" key="1">
    <source>
        <dbReference type="SAM" id="Phobius"/>
    </source>
</evidence>
<sequence>MTRRGTFWAAYAVGFTVAALIAVFAFSMLNSMVPRQVNWQALELTNLKGEPVSLEDYRGKPVLVNVWATWCKPCLKEMPAMEALQQSMPGKISILTVSDEEAGKLLKFREKKAYTFTYLRATKPLATQSLTLYPTTYLLDGEGDVAAVYIGAQEWASEAFKEKVLQLN</sequence>
<dbReference type="InterPro" id="IPR050553">
    <property type="entry name" value="Thioredoxin_ResA/DsbE_sf"/>
</dbReference>
<evidence type="ECO:0000313" key="3">
    <source>
        <dbReference type="EMBL" id="TPE42758.1"/>
    </source>
</evidence>
<dbReference type="AlphaFoldDB" id="A0A501W0E3"/>
<reference evidence="3 4" key="1">
    <citation type="submission" date="2019-06" db="EMBL/GenBank/DDBJ databases">
        <title>A novel bacterium of genus Pontibacter, isolated from marine sediment.</title>
        <authorList>
            <person name="Huang H."/>
            <person name="Mo K."/>
            <person name="Hu Y."/>
        </authorList>
    </citation>
    <scope>NUCLEOTIDE SEQUENCE [LARGE SCALE GENOMIC DNA]</scope>
    <source>
        <strain evidence="3 4">HB172049</strain>
    </source>
</reference>